<dbReference type="AlphaFoldDB" id="A0A671QAP6"/>
<name>A0A671QAP6_9TELE</name>
<dbReference type="Proteomes" id="UP000472260">
    <property type="component" value="Unassembled WGS sequence"/>
</dbReference>
<reference evidence="1" key="2">
    <citation type="submission" date="2025-09" db="UniProtKB">
        <authorList>
            <consortium name="Ensembl"/>
        </authorList>
    </citation>
    <scope>IDENTIFICATION</scope>
</reference>
<keyword evidence="2" id="KW-1185">Reference proteome</keyword>
<protein>
    <submittedName>
        <fullName evidence="1">Uncharacterized protein</fullName>
    </submittedName>
</protein>
<sequence length="74" mass="8400">THTTSKTLSRPRCTGAACGLISGQIRKDEKLYPENFTRILDRLLDGYDNRLRPGFGGTCQNLYNNLAKKSSRYF</sequence>
<reference evidence="1" key="1">
    <citation type="submission" date="2025-08" db="UniProtKB">
        <authorList>
            <consortium name="Ensembl"/>
        </authorList>
    </citation>
    <scope>IDENTIFICATION</scope>
</reference>
<accession>A0A671QAP6</accession>
<proteinExistence type="predicted"/>
<evidence type="ECO:0000313" key="2">
    <source>
        <dbReference type="Proteomes" id="UP000472260"/>
    </source>
</evidence>
<organism evidence="1 2">
    <name type="scientific">Sinocyclocheilus anshuiensis</name>
    <dbReference type="NCBI Taxonomy" id="1608454"/>
    <lineage>
        <taxon>Eukaryota</taxon>
        <taxon>Metazoa</taxon>
        <taxon>Chordata</taxon>
        <taxon>Craniata</taxon>
        <taxon>Vertebrata</taxon>
        <taxon>Euteleostomi</taxon>
        <taxon>Actinopterygii</taxon>
        <taxon>Neopterygii</taxon>
        <taxon>Teleostei</taxon>
        <taxon>Ostariophysi</taxon>
        <taxon>Cypriniformes</taxon>
        <taxon>Cyprinidae</taxon>
        <taxon>Cyprininae</taxon>
        <taxon>Sinocyclocheilus</taxon>
    </lineage>
</organism>
<evidence type="ECO:0000313" key="1">
    <source>
        <dbReference type="Ensembl" id="ENSSANP00000067061.1"/>
    </source>
</evidence>
<dbReference type="Ensembl" id="ENSSANT00000071275.1">
    <property type="protein sequence ID" value="ENSSANP00000067061.1"/>
    <property type="gene ID" value="ENSSANG00000033413.1"/>
</dbReference>